<accession>A0A0F8VXH8</accession>
<proteinExistence type="predicted"/>
<protein>
    <submittedName>
        <fullName evidence="1">Uncharacterized protein</fullName>
    </submittedName>
</protein>
<sequence>MEFPREATKQENEEFEQRFKEDLKWVLFILK</sequence>
<dbReference type="EMBL" id="LAZR01070460">
    <property type="protein sequence ID" value="KKK40640.1"/>
    <property type="molecule type" value="Genomic_DNA"/>
</dbReference>
<dbReference type="AlphaFoldDB" id="A0A0F8VXH8"/>
<reference evidence="1" key="1">
    <citation type="journal article" date="2015" name="Nature">
        <title>Complex archaea that bridge the gap between prokaryotes and eukaryotes.</title>
        <authorList>
            <person name="Spang A."/>
            <person name="Saw J.H."/>
            <person name="Jorgensen S.L."/>
            <person name="Zaremba-Niedzwiedzka K."/>
            <person name="Martijn J."/>
            <person name="Lind A.E."/>
            <person name="van Eijk R."/>
            <person name="Schleper C."/>
            <person name="Guy L."/>
            <person name="Ettema T.J."/>
        </authorList>
    </citation>
    <scope>NUCLEOTIDE SEQUENCE</scope>
</reference>
<name>A0A0F8VXH8_9ZZZZ</name>
<evidence type="ECO:0000313" key="1">
    <source>
        <dbReference type="EMBL" id="KKK40640.1"/>
    </source>
</evidence>
<comment type="caution">
    <text evidence="1">The sequence shown here is derived from an EMBL/GenBank/DDBJ whole genome shotgun (WGS) entry which is preliminary data.</text>
</comment>
<organism evidence="1">
    <name type="scientific">marine sediment metagenome</name>
    <dbReference type="NCBI Taxonomy" id="412755"/>
    <lineage>
        <taxon>unclassified sequences</taxon>
        <taxon>metagenomes</taxon>
        <taxon>ecological metagenomes</taxon>
    </lineage>
</organism>
<gene>
    <name evidence="1" type="ORF">LCGC14_3018660</name>
</gene>